<sequence>MTSVPRQRSTGGARSRKHSRCFRDASTFLRKAGWWQMDISQAFSGLTNLAMTGRFISIIMSRQREPCRRTVHNQQQYLMRWSPSLHHRKQQKCQAEDE</sequence>
<evidence type="ECO:0000313" key="2">
    <source>
        <dbReference type="Proteomes" id="UP001485043"/>
    </source>
</evidence>
<protein>
    <submittedName>
        <fullName evidence="1">Uncharacterized protein</fullName>
    </submittedName>
</protein>
<proteinExistence type="predicted"/>
<comment type="caution">
    <text evidence="1">The sequence shown here is derived from an EMBL/GenBank/DDBJ whole genome shotgun (WGS) entry which is preliminary data.</text>
</comment>
<dbReference type="EMBL" id="JALJOV010000782">
    <property type="protein sequence ID" value="KAK9861289.1"/>
    <property type="molecule type" value="Genomic_DNA"/>
</dbReference>
<dbReference type="AlphaFoldDB" id="A0AAW1SVH9"/>
<accession>A0AAW1SVH9</accession>
<reference evidence="1 2" key="1">
    <citation type="journal article" date="2024" name="Nat. Commun.">
        <title>Phylogenomics reveals the evolutionary origins of lichenization in chlorophyte algae.</title>
        <authorList>
            <person name="Puginier C."/>
            <person name="Libourel C."/>
            <person name="Otte J."/>
            <person name="Skaloud P."/>
            <person name="Haon M."/>
            <person name="Grisel S."/>
            <person name="Petersen M."/>
            <person name="Berrin J.G."/>
            <person name="Delaux P.M."/>
            <person name="Dal Grande F."/>
            <person name="Keller J."/>
        </authorList>
    </citation>
    <scope>NUCLEOTIDE SEQUENCE [LARGE SCALE GENOMIC DNA]</scope>
    <source>
        <strain evidence="1 2">SAG 2523</strain>
    </source>
</reference>
<dbReference type="Proteomes" id="UP001485043">
    <property type="component" value="Unassembled WGS sequence"/>
</dbReference>
<organism evidence="1 2">
    <name type="scientific">Apatococcus fuscideae</name>
    <dbReference type="NCBI Taxonomy" id="2026836"/>
    <lineage>
        <taxon>Eukaryota</taxon>
        <taxon>Viridiplantae</taxon>
        <taxon>Chlorophyta</taxon>
        <taxon>core chlorophytes</taxon>
        <taxon>Trebouxiophyceae</taxon>
        <taxon>Chlorellales</taxon>
        <taxon>Chlorellaceae</taxon>
        <taxon>Apatococcus</taxon>
    </lineage>
</organism>
<name>A0AAW1SVH9_9CHLO</name>
<gene>
    <name evidence="1" type="ORF">WJX84_003662</name>
</gene>
<evidence type="ECO:0000313" key="1">
    <source>
        <dbReference type="EMBL" id="KAK9861289.1"/>
    </source>
</evidence>
<keyword evidence="2" id="KW-1185">Reference proteome</keyword>